<sequence>MRTFYLHSAIAFIAAYLITHQDPPPLPYNAFTAAFVFLAIFWTLWLTSWFYNRAYLRKMPKAISFAAFFLKELLIANVKIAYDIITPRYHMQPTVIALPLTVKTEFEITLLACMITLTPGTLSIDVSDNRKVLYVHSLYIKHNNTEALKKYIKDGFERRLLELTT</sequence>
<proteinExistence type="inferred from homology"/>
<keyword evidence="3" id="KW-1003">Cell membrane</keyword>
<dbReference type="GO" id="GO:0005886">
    <property type="term" value="C:plasma membrane"/>
    <property type="evidence" value="ECO:0007669"/>
    <property type="project" value="UniProtKB-SubCell"/>
</dbReference>
<reference evidence="8" key="1">
    <citation type="submission" date="2020-08" db="EMBL/GenBank/DDBJ databases">
        <title>Pontibacter sp. SD6 16S ribosomal RNA gene Genome sequencing and assembly.</title>
        <authorList>
            <person name="Kang M."/>
        </authorList>
    </citation>
    <scope>NUCLEOTIDE SEQUENCE</scope>
    <source>
        <strain evidence="8">SD6</strain>
    </source>
</reference>
<dbReference type="PANTHER" id="PTHR34584:SF1">
    <property type="entry name" value="NA(+)_H(+) ANTIPORTER SUBUNIT E1"/>
    <property type="match status" value="1"/>
</dbReference>
<comment type="similarity">
    <text evidence="2">Belongs to the CPA3 antiporters (TC 2.A.63) subunit E family.</text>
</comment>
<keyword evidence="9" id="KW-1185">Reference proteome</keyword>
<protein>
    <submittedName>
        <fullName evidence="8">Na+/H+ antiporter subunit E</fullName>
    </submittedName>
</protein>
<dbReference type="RefSeq" id="WP_187065767.1">
    <property type="nucleotide sequence ID" value="NZ_JACRVF010000001.1"/>
</dbReference>
<evidence type="ECO:0000313" key="8">
    <source>
        <dbReference type="EMBL" id="MBC5991781.1"/>
    </source>
</evidence>
<keyword evidence="5 7" id="KW-1133">Transmembrane helix</keyword>
<evidence type="ECO:0000256" key="3">
    <source>
        <dbReference type="ARBA" id="ARBA00022475"/>
    </source>
</evidence>
<feature type="transmembrane region" description="Helical" evidence="7">
    <location>
        <begin position="31"/>
        <end position="51"/>
    </location>
</feature>
<evidence type="ECO:0000256" key="2">
    <source>
        <dbReference type="ARBA" id="ARBA00006228"/>
    </source>
</evidence>
<dbReference type="InterPro" id="IPR002758">
    <property type="entry name" value="Cation_antiport_E"/>
</dbReference>
<evidence type="ECO:0000256" key="6">
    <source>
        <dbReference type="ARBA" id="ARBA00023136"/>
    </source>
</evidence>
<keyword evidence="4 7" id="KW-0812">Transmembrane</keyword>
<comment type="caution">
    <text evidence="8">The sequence shown here is derived from an EMBL/GenBank/DDBJ whole genome shotgun (WGS) entry which is preliminary data.</text>
</comment>
<dbReference type="GO" id="GO:0008324">
    <property type="term" value="F:monoatomic cation transmembrane transporter activity"/>
    <property type="evidence" value="ECO:0007669"/>
    <property type="project" value="InterPro"/>
</dbReference>
<keyword evidence="6 7" id="KW-0472">Membrane</keyword>
<evidence type="ECO:0000256" key="4">
    <source>
        <dbReference type="ARBA" id="ARBA00022692"/>
    </source>
</evidence>
<evidence type="ECO:0000256" key="5">
    <source>
        <dbReference type="ARBA" id="ARBA00022989"/>
    </source>
</evidence>
<comment type="subcellular location">
    <subcellularLocation>
        <location evidence="1">Cell membrane</location>
        <topology evidence="1">Multi-pass membrane protein</topology>
    </subcellularLocation>
</comment>
<evidence type="ECO:0000256" key="7">
    <source>
        <dbReference type="SAM" id="Phobius"/>
    </source>
</evidence>
<dbReference type="PANTHER" id="PTHR34584">
    <property type="entry name" value="NA(+)/H(+) ANTIPORTER SUBUNIT E1"/>
    <property type="match status" value="1"/>
</dbReference>
<organism evidence="8 9">
    <name type="scientific">Pontibacter cellulosilyticus</name>
    <dbReference type="NCBI Taxonomy" id="1720253"/>
    <lineage>
        <taxon>Bacteria</taxon>
        <taxon>Pseudomonadati</taxon>
        <taxon>Bacteroidota</taxon>
        <taxon>Cytophagia</taxon>
        <taxon>Cytophagales</taxon>
        <taxon>Hymenobacteraceae</taxon>
        <taxon>Pontibacter</taxon>
    </lineage>
</organism>
<gene>
    <name evidence="8" type="ORF">H8S84_02910</name>
</gene>
<dbReference type="Proteomes" id="UP000603640">
    <property type="component" value="Unassembled WGS sequence"/>
</dbReference>
<dbReference type="Pfam" id="PF01899">
    <property type="entry name" value="MNHE"/>
    <property type="match status" value="1"/>
</dbReference>
<evidence type="ECO:0000313" key="9">
    <source>
        <dbReference type="Proteomes" id="UP000603640"/>
    </source>
</evidence>
<evidence type="ECO:0000256" key="1">
    <source>
        <dbReference type="ARBA" id="ARBA00004651"/>
    </source>
</evidence>
<dbReference type="AlphaFoldDB" id="A0A923SIL1"/>
<accession>A0A923SIL1</accession>
<dbReference type="EMBL" id="JACRVF010000001">
    <property type="protein sequence ID" value="MBC5991781.1"/>
    <property type="molecule type" value="Genomic_DNA"/>
</dbReference>
<name>A0A923SIL1_9BACT</name>